<dbReference type="GO" id="GO:0006508">
    <property type="term" value="P:proteolysis"/>
    <property type="evidence" value="ECO:0007669"/>
    <property type="project" value="InterPro"/>
</dbReference>
<reference evidence="3 4" key="1">
    <citation type="submission" date="2011-04" db="EMBL/GenBank/DDBJ databases">
        <title>Complete sequence of Cellulomonas fimi ATCC 484.</title>
        <authorList>
            <consortium name="US DOE Joint Genome Institute"/>
            <person name="Lucas S."/>
            <person name="Han J."/>
            <person name="Lapidus A."/>
            <person name="Cheng J.-F."/>
            <person name="Goodwin L."/>
            <person name="Pitluck S."/>
            <person name="Peters L."/>
            <person name="Chertkov O."/>
            <person name="Detter J.C."/>
            <person name="Han C."/>
            <person name="Tapia R."/>
            <person name="Land M."/>
            <person name="Hauser L."/>
            <person name="Kyrpides N."/>
            <person name="Ivanova N."/>
            <person name="Ovchinnikova G."/>
            <person name="Pagani I."/>
            <person name="Mead D."/>
            <person name="Brumm P."/>
            <person name="Woyke T."/>
        </authorList>
    </citation>
    <scope>NUCLEOTIDE SEQUENCE [LARGE SCALE GENOMIC DNA]</scope>
    <source>
        <strain evidence="4">ATCC 484 / DSM 20113 / JCM 1341 / NBRC 15513 / NCIMB 8980 / NCTC 7547</strain>
    </source>
</reference>
<keyword evidence="3" id="KW-0378">Hydrolase</keyword>
<feature type="compositionally biased region" description="Low complexity" evidence="1">
    <location>
        <begin position="290"/>
        <end position="307"/>
    </location>
</feature>
<evidence type="ECO:0000259" key="2">
    <source>
        <dbReference type="Pfam" id="PF02557"/>
    </source>
</evidence>
<feature type="compositionally biased region" description="Basic and acidic residues" evidence="1">
    <location>
        <begin position="1"/>
        <end position="24"/>
    </location>
</feature>
<evidence type="ECO:0000256" key="1">
    <source>
        <dbReference type="SAM" id="MobiDB-lite"/>
    </source>
</evidence>
<feature type="compositionally biased region" description="Low complexity" evidence="1">
    <location>
        <begin position="78"/>
        <end position="108"/>
    </location>
</feature>
<dbReference type="InterPro" id="IPR009045">
    <property type="entry name" value="Zn_M74/Hedgehog-like"/>
</dbReference>
<feature type="region of interest" description="Disordered" evidence="1">
    <location>
        <begin position="266"/>
        <end position="307"/>
    </location>
</feature>
<feature type="compositionally biased region" description="Basic and acidic residues" evidence="1">
    <location>
        <begin position="274"/>
        <end position="288"/>
    </location>
</feature>
<dbReference type="Pfam" id="PF02557">
    <property type="entry name" value="VanY"/>
    <property type="match status" value="1"/>
</dbReference>
<dbReference type="KEGG" id="cfi:Celf_2648"/>
<dbReference type="EMBL" id="CP002666">
    <property type="protein sequence ID" value="AEE46772.1"/>
    <property type="molecule type" value="Genomic_DNA"/>
</dbReference>
<dbReference type="RefSeq" id="WP_013771798.1">
    <property type="nucleotide sequence ID" value="NC_015514.1"/>
</dbReference>
<dbReference type="PANTHER" id="PTHR34385:SF1">
    <property type="entry name" value="PEPTIDOGLYCAN L-ALANYL-D-GLUTAMATE ENDOPEPTIDASE CWLK"/>
    <property type="match status" value="1"/>
</dbReference>
<dbReference type="GO" id="GO:0004180">
    <property type="term" value="F:carboxypeptidase activity"/>
    <property type="evidence" value="ECO:0007669"/>
    <property type="project" value="UniProtKB-KW"/>
</dbReference>
<dbReference type="InterPro" id="IPR003709">
    <property type="entry name" value="VanY-like_core_dom"/>
</dbReference>
<organism evidence="3 4">
    <name type="scientific">Cellulomonas fimi (strain ATCC 484 / DSM 20113 / JCM 1341 / CCUG 24087 / LMG 16345 / NBRC 15513 / NCIMB 8980 / NCTC 7547 / NRS-133)</name>
    <dbReference type="NCBI Taxonomy" id="590998"/>
    <lineage>
        <taxon>Bacteria</taxon>
        <taxon>Bacillati</taxon>
        <taxon>Actinomycetota</taxon>
        <taxon>Actinomycetes</taxon>
        <taxon>Micrococcales</taxon>
        <taxon>Cellulomonadaceae</taxon>
        <taxon>Cellulomonas</taxon>
    </lineage>
</organism>
<evidence type="ECO:0000313" key="4">
    <source>
        <dbReference type="Proteomes" id="UP000008460"/>
    </source>
</evidence>
<dbReference type="Gene3D" id="3.30.1380.10">
    <property type="match status" value="1"/>
</dbReference>
<feature type="compositionally biased region" description="Polar residues" evidence="1">
    <location>
        <begin position="118"/>
        <end position="131"/>
    </location>
</feature>
<accession>F4H642</accession>
<protein>
    <submittedName>
        <fullName evidence="3">Peptidase M15B and M15C DD-carboxypeptidase VanY/endolysin</fullName>
    </submittedName>
</protein>
<gene>
    <name evidence="3" type="ordered locus">Celf_2648</name>
</gene>
<dbReference type="SUPFAM" id="SSF55166">
    <property type="entry name" value="Hedgehog/DD-peptidase"/>
    <property type="match status" value="1"/>
</dbReference>
<feature type="compositionally biased region" description="Low complexity" evidence="1">
    <location>
        <begin position="209"/>
        <end position="234"/>
    </location>
</feature>
<feature type="region of interest" description="Disordered" evidence="1">
    <location>
        <begin position="1"/>
        <end position="238"/>
    </location>
</feature>
<evidence type="ECO:0000313" key="3">
    <source>
        <dbReference type="EMBL" id="AEE46772.1"/>
    </source>
</evidence>
<dbReference type="STRING" id="590998.Celf_2648"/>
<dbReference type="InterPro" id="IPR052179">
    <property type="entry name" value="DD-CPase-like"/>
</dbReference>
<dbReference type="eggNOG" id="COG1876">
    <property type="taxonomic scope" value="Bacteria"/>
</dbReference>
<keyword evidence="4" id="KW-1185">Reference proteome</keyword>
<feature type="compositionally biased region" description="Low complexity" evidence="1">
    <location>
        <begin position="148"/>
        <end position="167"/>
    </location>
</feature>
<proteinExistence type="predicted"/>
<dbReference type="AlphaFoldDB" id="F4H642"/>
<keyword evidence="3" id="KW-0121">Carboxypeptidase</keyword>
<dbReference type="CDD" id="cd14814">
    <property type="entry name" value="Peptidase_M15"/>
    <property type="match status" value="1"/>
</dbReference>
<dbReference type="HOGENOM" id="CLU_497569_0_0_11"/>
<feature type="domain" description="D-alanyl-D-alanine carboxypeptidase-like core" evidence="2">
    <location>
        <begin position="428"/>
        <end position="536"/>
    </location>
</feature>
<sequence length="547" mass="54841">MGPDRESTPARPTRRELREAERRAQASSAVLTPPGVPVAPASRRSVPAEPPAVPSWTRTAPAVASSVPPAPGPRTGLPVPGSVTSGPSSRPRATTPAPAGLGTLPAPGSVGGPPAPRTVSTPGPRTVSSPAARTVGAPGPRTVSTSGPRTADAPAPRTADALRPTAPGTSAPRPVEPAAPRTTLPAPGPLAGRPAEASAPASPAPVAPAPSSSWPSWSSGTAAPAAAPVGQPASLGAAGTPAVAETSVMAPLTFEDDEPAAERLVAASAVDAEPPVRTDRDRSGERATRSARGASAATRPAGRGMSRMPRAAVRLGVLGALAGVTVVIPTVSQGALDGVGLPGSDAALAESTLPDTVTALTAGSLSILPPSSLVSADGALAARQAAAGAASRSEERSALANCDGTTRPSGENGLLKTSDLCTLWDGHTQLRADAAVSLAEFNQAFVARFGADLCLSSGYRSLAQQRAVKAQKGGLAAAPGKSNHGWGLAIDLCQNQTSGTKWAWITENGPAFGWENPAWAKRGGSGPYEPWHWEYAKGVQEDGEYYG</sequence>
<keyword evidence="3" id="KW-0645">Protease</keyword>
<dbReference type="PANTHER" id="PTHR34385">
    <property type="entry name" value="D-ALANYL-D-ALANINE CARBOXYPEPTIDASE"/>
    <property type="match status" value="1"/>
</dbReference>
<dbReference type="Proteomes" id="UP000008460">
    <property type="component" value="Chromosome"/>
</dbReference>
<feature type="compositionally biased region" description="Low complexity" evidence="1">
    <location>
        <begin position="189"/>
        <end position="201"/>
    </location>
</feature>
<name>F4H642_CELFA</name>